<reference evidence="1 2" key="1">
    <citation type="submission" date="2021-03" db="EMBL/GenBank/DDBJ databases">
        <title>Sequencing the genomes of 1000 actinobacteria strains.</title>
        <authorList>
            <person name="Klenk H.-P."/>
        </authorList>
    </citation>
    <scope>NUCLEOTIDE SEQUENCE [LARGE SCALE GENOMIC DNA]</scope>
    <source>
        <strain evidence="1 2">DSM 12544</strain>
    </source>
</reference>
<gene>
    <name evidence="1" type="ORF">JOF45_000093</name>
</gene>
<dbReference type="RefSeq" id="WP_210047299.1">
    <property type="nucleotide sequence ID" value="NZ_JAGINX010000001.1"/>
</dbReference>
<comment type="caution">
    <text evidence="1">The sequence shown here is derived from an EMBL/GenBank/DDBJ whole genome shotgun (WGS) entry which is preliminary data.</text>
</comment>
<keyword evidence="2" id="KW-1185">Reference proteome</keyword>
<proteinExistence type="predicted"/>
<accession>A0ABS4SXZ6</accession>
<protein>
    <submittedName>
        <fullName evidence="1">Uncharacterized protein</fullName>
    </submittedName>
</protein>
<name>A0ABS4SXZ6_9MICC</name>
<dbReference type="Proteomes" id="UP001519331">
    <property type="component" value="Unassembled WGS sequence"/>
</dbReference>
<dbReference type="EMBL" id="JAGINX010000001">
    <property type="protein sequence ID" value="MBP2317074.1"/>
    <property type="molecule type" value="Genomic_DNA"/>
</dbReference>
<sequence length="250" mass="27315">MDTPENVLENGMPLNEAEAMVYEGAVDLAAFDYALRKEIDYEDTYVSYDAHSFGAAVVGTASAEDAVGSTVSDDSHTHGVKADSLAIAGPVGFGMGVQEKSDLANPDVDIYWVETRDDIAMRARGLMPYTNHLENSFEEHMLDDLGATRLESGTMPDPDSPSGRRMLEDGDYLGGGHSNYYVQNSDALNALRAVALGEGAVAGGYVDQELMDEHIETAFEGFSFLSLLLRSKCPMVKCFPRRTQPRRNRR</sequence>
<organism evidence="1 2">
    <name type="scientific">Nesterenkonia lacusekhoensis</name>
    <dbReference type="NCBI Taxonomy" id="150832"/>
    <lineage>
        <taxon>Bacteria</taxon>
        <taxon>Bacillati</taxon>
        <taxon>Actinomycetota</taxon>
        <taxon>Actinomycetes</taxon>
        <taxon>Micrococcales</taxon>
        <taxon>Micrococcaceae</taxon>
        <taxon>Nesterenkonia</taxon>
    </lineage>
</organism>
<evidence type="ECO:0000313" key="1">
    <source>
        <dbReference type="EMBL" id="MBP2317074.1"/>
    </source>
</evidence>
<evidence type="ECO:0000313" key="2">
    <source>
        <dbReference type="Proteomes" id="UP001519331"/>
    </source>
</evidence>